<name>A0A844XDD9_9SPHN</name>
<accession>A0A844XDD9</accession>
<reference evidence="1 2" key="1">
    <citation type="submission" date="2019-12" db="EMBL/GenBank/DDBJ databases">
        <authorList>
            <person name="Lee S.D."/>
        </authorList>
    </citation>
    <scope>NUCLEOTIDE SEQUENCE [LARGE SCALE GENOMIC DNA]</scope>
    <source>
        <strain evidence="1 2">GH3-10</strain>
    </source>
</reference>
<gene>
    <name evidence="1" type="ORF">GRF63_07625</name>
</gene>
<keyword evidence="2" id="KW-1185">Reference proteome</keyword>
<dbReference type="Proteomes" id="UP000461409">
    <property type="component" value="Unassembled WGS sequence"/>
</dbReference>
<sequence length="59" mass="6639">MDVKALRKDGDNLVIEGRIMGALPIQAMLTPDQARAALKLLDFKTLLFLLTILFRKGQR</sequence>
<organism evidence="1 2">
    <name type="scientific">Aurantiacibacter rhizosphaerae</name>
    <dbReference type="NCBI Taxonomy" id="2691582"/>
    <lineage>
        <taxon>Bacteria</taxon>
        <taxon>Pseudomonadati</taxon>
        <taxon>Pseudomonadota</taxon>
        <taxon>Alphaproteobacteria</taxon>
        <taxon>Sphingomonadales</taxon>
        <taxon>Erythrobacteraceae</taxon>
        <taxon>Aurantiacibacter</taxon>
    </lineage>
</organism>
<dbReference type="EMBL" id="WUBR01000002">
    <property type="protein sequence ID" value="MWV27773.1"/>
    <property type="molecule type" value="Genomic_DNA"/>
</dbReference>
<reference evidence="1 2" key="2">
    <citation type="submission" date="2020-02" db="EMBL/GenBank/DDBJ databases">
        <title>Erythrobacter dongmakensis sp. nov., isolated from a tidal mudflat.</title>
        <authorList>
            <person name="Kim I.S."/>
        </authorList>
    </citation>
    <scope>NUCLEOTIDE SEQUENCE [LARGE SCALE GENOMIC DNA]</scope>
    <source>
        <strain evidence="1 2">GH3-10</strain>
    </source>
</reference>
<evidence type="ECO:0000313" key="1">
    <source>
        <dbReference type="EMBL" id="MWV27773.1"/>
    </source>
</evidence>
<proteinExistence type="predicted"/>
<comment type="caution">
    <text evidence="1">The sequence shown here is derived from an EMBL/GenBank/DDBJ whole genome shotgun (WGS) entry which is preliminary data.</text>
</comment>
<protein>
    <submittedName>
        <fullName evidence="1">Uncharacterized protein</fullName>
    </submittedName>
</protein>
<evidence type="ECO:0000313" key="2">
    <source>
        <dbReference type="Proteomes" id="UP000461409"/>
    </source>
</evidence>
<dbReference type="AlphaFoldDB" id="A0A844XDD9"/>